<protein>
    <submittedName>
        <fullName evidence="1">PFL family protein</fullName>
    </submittedName>
</protein>
<reference evidence="1" key="1">
    <citation type="journal article" date="2020" name="mSystems">
        <title>Genome- and Community-Level Interaction Insights into Carbon Utilization and Element Cycling Functions of Hydrothermarchaeota in Hydrothermal Sediment.</title>
        <authorList>
            <person name="Zhou Z."/>
            <person name="Liu Y."/>
            <person name="Xu W."/>
            <person name="Pan J."/>
            <person name="Luo Z.H."/>
            <person name="Li M."/>
        </authorList>
    </citation>
    <scope>NUCLEOTIDE SEQUENCE [LARGE SCALE GENOMIC DNA]</scope>
    <source>
        <strain evidence="1">HyVt-380</strain>
    </source>
</reference>
<comment type="caution">
    <text evidence="1">The sequence shown here is derived from an EMBL/GenBank/DDBJ whole genome shotgun (WGS) entry which is preliminary data.</text>
</comment>
<evidence type="ECO:0000313" key="1">
    <source>
        <dbReference type="EMBL" id="HEC73257.1"/>
    </source>
</evidence>
<accession>A0A7C1VZ84</accession>
<proteinExistence type="predicted"/>
<dbReference type="Proteomes" id="UP000886384">
    <property type="component" value="Unassembled WGS sequence"/>
</dbReference>
<name>A0A7C1VZ84_9GAMM</name>
<organism evidence="1">
    <name type="scientific">Methylophaga aminisulfidivorans</name>
    <dbReference type="NCBI Taxonomy" id="230105"/>
    <lineage>
        <taxon>Bacteria</taxon>
        <taxon>Pseudomonadati</taxon>
        <taxon>Pseudomonadota</taxon>
        <taxon>Gammaproteobacteria</taxon>
        <taxon>Thiotrichales</taxon>
        <taxon>Piscirickettsiaceae</taxon>
        <taxon>Methylophaga</taxon>
    </lineage>
</organism>
<dbReference type="Gene3D" id="3.20.70.20">
    <property type="match status" value="1"/>
</dbReference>
<dbReference type="SUPFAM" id="SSF51998">
    <property type="entry name" value="PFL-like glycyl radical enzymes"/>
    <property type="match status" value="1"/>
</dbReference>
<dbReference type="AlphaFoldDB" id="A0A7C1VZ84"/>
<feature type="non-terminal residue" evidence="1">
    <location>
        <position position="1"/>
    </location>
</feature>
<dbReference type="EMBL" id="DRHY01000060">
    <property type="protein sequence ID" value="HEC73257.1"/>
    <property type="molecule type" value="Genomic_DNA"/>
</dbReference>
<sequence length="53" mass="5547">RLIPAPGKKAGDHVVYGGLLGEGPVMAVNMGSHENRFVRLGGRIPAPIQSLVN</sequence>
<gene>
    <name evidence="1" type="ORF">ENI26_02670</name>
</gene>